<dbReference type="PANTHER" id="PTHR39585:SF1">
    <property type="entry name" value="FAD ASSEMBLY FACTOR SDHE"/>
    <property type="match status" value="1"/>
</dbReference>
<dbReference type="SUPFAM" id="SSF109910">
    <property type="entry name" value="YgfY-like"/>
    <property type="match status" value="1"/>
</dbReference>
<sequence length="81" mass="9477">MKEAQLRWRCRRGMRELDLLLLRYLDDAYPQAPSAEKSAFVRLLDEPDDKLWRYLYADCVPVDSSLAELVLKIRSVSPSSF</sequence>
<evidence type="ECO:0000256" key="2">
    <source>
        <dbReference type="ARBA" id="ARBA00008571"/>
    </source>
</evidence>
<gene>
    <name evidence="6" type="ORF">MSZNOR_4435</name>
</gene>
<dbReference type="Pfam" id="PF03937">
    <property type="entry name" value="Sdh5"/>
    <property type="match status" value="1"/>
</dbReference>
<evidence type="ECO:0000256" key="5">
    <source>
        <dbReference type="ARBA" id="ARBA00023186"/>
    </source>
</evidence>
<evidence type="ECO:0000256" key="1">
    <source>
        <dbReference type="ARBA" id="ARBA00004496"/>
    </source>
</evidence>
<dbReference type="PANTHER" id="PTHR39585">
    <property type="entry name" value="FAD ASSEMBLY FACTOR SDHE"/>
    <property type="match status" value="1"/>
</dbReference>
<comment type="similarity">
    <text evidence="2">Belongs to the SdhE FAD assembly factor family.</text>
</comment>
<protein>
    <recommendedName>
        <fullName evidence="3">FAD assembly factor SdhE</fullName>
    </recommendedName>
</protein>
<reference evidence="6 7" key="1">
    <citation type="submission" date="2023-03" db="EMBL/GenBank/DDBJ databases">
        <authorList>
            <person name="Pearce D."/>
        </authorList>
    </citation>
    <scope>NUCLEOTIDE SEQUENCE [LARGE SCALE GENOMIC DNA]</scope>
    <source>
        <strain evidence="6">Msz</strain>
    </source>
</reference>
<evidence type="ECO:0000256" key="4">
    <source>
        <dbReference type="ARBA" id="ARBA00022490"/>
    </source>
</evidence>
<evidence type="ECO:0000313" key="6">
    <source>
        <dbReference type="EMBL" id="CAI8950338.1"/>
    </source>
</evidence>
<evidence type="ECO:0000256" key="3">
    <source>
        <dbReference type="ARBA" id="ARBA00019418"/>
    </source>
</evidence>
<organism evidence="6 7">
    <name type="scientific">Methylocaldum szegediense</name>
    <dbReference type="NCBI Taxonomy" id="73780"/>
    <lineage>
        <taxon>Bacteria</taxon>
        <taxon>Pseudomonadati</taxon>
        <taxon>Pseudomonadota</taxon>
        <taxon>Gammaproteobacteria</taxon>
        <taxon>Methylococcales</taxon>
        <taxon>Methylococcaceae</taxon>
        <taxon>Methylocaldum</taxon>
    </lineage>
</organism>
<dbReference type="InterPro" id="IPR050531">
    <property type="entry name" value="SdhE_FAD_assembly_factor"/>
</dbReference>
<name>A0ABN8X968_9GAMM</name>
<dbReference type="InterPro" id="IPR036714">
    <property type="entry name" value="SDH_sf"/>
</dbReference>
<evidence type="ECO:0000313" key="7">
    <source>
        <dbReference type="Proteomes" id="UP001162030"/>
    </source>
</evidence>
<dbReference type="InterPro" id="IPR005631">
    <property type="entry name" value="SDH"/>
</dbReference>
<keyword evidence="5" id="KW-0143">Chaperone</keyword>
<comment type="subcellular location">
    <subcellularLocation>
        <location evidence="1">Cytoplasm</location>
    </subcellularLocation>
</comment>
<dbReference type="Proteomes" id="UP001162030">
    <property type="component" value="Chromosome"/>
</dbReference>
<proteinExistence type="inferred from homology"/>
<accession>A0ABN8X968</accession>
<keyword evidence="4" id="KW-0963">Cytoplasm</keyword>
<dbReference type="Gene3D" id="1.10.150.250">
    <property type="entry name" value="Flavinator of succinate dehydrogenase"/>
    <property type="match status" value="1"/>
</dbReference>
<keyword evidence="7" id="KW-1185">Reference proteome</keyword>
<dbReference type="EMBL" id="OX458333">
    <property type="protein sequence ID" value="CAI8950338.1"/>
    <property type="molecule type" value="Genomic_DNA"/>
</dbReference>
<dbReference type="RefSeq" id="WP_026609799.1">
    <property type="nucleotide sequence ID" value="NZ_OX458333.1"/>
</dbReference>